<name>A0A3M2MDT9_9ACTN</name>
<dbReference type="InterPro" id="IPR025338">
    <property type="entry name" value="DUF4244"/>
</dbReference>
<gene>
    <name evidence="1" type="ORF">EBN88_03205</name>
</gene>
<evidence type="ECO:0000313" key="2">
    <source>
        <dbReference type="Proteomes" id="UP000278673"/>
    </source>
</evidence>
<accession>A0A3M2MDT9</accession>
<dbReference type="EMBL" id="RFFJ01000008">
    <property type="protein sequence ID" value="RMI45378.1"/>
    <property type="molecule type" value="Genomic_DNA"/>
</dbReference>
<organism evidence="1 2">
    <name type="scientific">Streptomyces triticirhizae</name>
    <dbReference type="NCBI Taxonomy" id="2483353"/>
    <lineage>
        <taxon>Bacteria</taxon>
        <taxon>Bacillati</taxon>
        <taxon>Actinomycetota</taxon>
        <taxon>Actinomycetes</taxon>
        <taxon>Kitasatosporales</taxon>
        <taxon>Streptomycetaceae</taxon>
        <taxon>Streptomyces</taxon>
    </lineage>
</organism>
<keyword evidence="2" id="KW-1185">Reference proteome</keyword>
<dbReference type="Proteomes" id="UP000278673">
    <property type="component" value="Unassembled WGS sequence"/>
</dbReference>
<dbReference type="Pfam" id="PF14029">
    <property type="entry name" value="DUF4244"/>
    <property type="match status" value="1"/>
</dbReference>
<sequence length="111" mass="12017">MRCLSQRTATRAHQAQRPRSVRRFVPLLGPRLAPRQVPRFVPGRAGWLVPRSGPWGAVCSGRREAGMNTTEYAIGTLAAAGFAATLLTLSDSEPVKGALRDVILRALDTPL</sequence>
<protein>
    <submittedName>
        <fullName evidence="1">DUF4244 domain-containing protein</fullName>
    </submittedName>
</protein>
<evidence type="ECO:0000313" key="1">
    <source>
        <dbReference type="EMBL" id="RMI45378.1"/>
    </source>
</evidence>
<reference evidence="1 2" key="1">
    <citation type="submission" date="2018-10" db="EMBL/GenBank/DDBJ databases">
        <title>Isolation, diversity and antifungal activity of actinobacteria from wheat.</title>
        <authorList>
            <person name="Han C."/>
        </authorList>
    </citation>
    <scope>NUCLEOTIDE SEQUENCE [LARGE SCALE GENOMIC DNA]</scope>
    <source>
        <strain evidence="1 2">NEAU-YY642</strain>
    </source>
</reference>
<proteinExistence type="predicted"/>
<dbReference type="AlphaFoldDB" id="A0A3M2MDT9"/>
<comment type="caution">
    <text evidence="1">The sequence shown here is derived from an EMBL/GenBank/DDBJ whole genome shotgun (WGS) entry which is preliminary data.</text>
</comment>